<evidence type="ECO:0000313" key="1">
    <source>
        <dbReference type="EMBL" id="KAF1836878.1"/>
    </source>
</evidence>
<proteinExistence type="predicted"/>
<evidence type="ECO:0000313" key="2">
    <source>
        <dbReference type="Proteomes" id="UP000800040"/>
    </source>
</evidence>
<protein>
    <submittedName>
        <fullName evidence="1">Uncharacterized protein</fullName>
    </submittedName>
</protein>
<accession>A0A6A5KIC0</accession>
<sequence length="75" mass="8298">MMRVPGAYSHDVLSIKSMSFADDIYSNTRSFKLPISNTCLGSVSAEHSHHRPVYSGPVRFSTVYRAHVAIDSSQP</sequence>
<name>A0A6A5KIC0_9PLEO</name>
<gene>
    <name evidence="1" type="ORF">BDW02DRAFT_566646</name>
</gene>
<reference evidence="1" key="1">
    <citation type="submission" date="2020-01" db="EMBL/GenBank/DDBJ databases">
        <authorList>
            <consortium name="DOE Joint Genome Institute"/>
            <person name="Haridas S."/>
            <person name="Albert R."/>
            <person name="Binder M."/>
            <person name="Bloem J."/>
            <person name="Labutti K."/>
            <person name="Salamov A."/>
            <person name="Andreopoulos B."/>
            <person name="Baker S.E."/>
            <person name="Barry K."/>
            <person name="Bills G."/>
            <person name="Bluhm B.H."/>
            <person name="Cannon C."/>
            <person name="Castanera R."/>
            <person name="Culley D.E."/>
            <person name="Daum C."/>
            <person name="Ezra D."/>
            <person name="Gonzalez J.B."/>
            <person name="Henrissat B."/>
            <person name="Kuo A."/>
            <person name="Liang C."/>
            <person name="Lipzen A."/>
            <person name="Lutzoni F."/>
            <person name="Magnuson J."/>
            <person name="Mondo S."/>
            <person name="Nolan M."/>
            <person name="Ohm R."/>
            <person name="Pangilinan J."/>
            <person name="Park H.-J."/>
            <person name="Ramirez L."/>
            <person name="Alfaro M."/>
            <person name="Sun H."/>
            <person name="Tritt A."/>
            <person name="Yoshinaga Y."/>
            <person name="Zwiers L.-H."/>
            <person name="Turgeon B.G."/>
            <person name="Goodwin S.B."/>
            <person name="Spatafora J.W."/>
            <person name="Crous P.W."/>
            <person name="Grigoriev I.V."/>
        </authorList>
    </citation>
    <scope>NUCLEOTIDE SEQUENCE</scope>
    <source>
        <strain evidence="1">P77</strain>
    </source>
</reference>
<dbReference type="EMBL" id="ML975268">
    <property type="protein sequence ID" value="KAF1836878.1"/>
    <property type="molecule type" value="Genomic_DNA"/>
</dbReference>
<dbReference type="AlphaFoldDB" id="A0A6A5KIC0"/>
<keyword evidence="2" id="KW-1185">Reference proteome</keyword>
<organism evidence="1 2">
    <name type="scientific">Decorospora gaudefroyi</name>
    <dbReference type="NCBI Taxonomy" id="184978"/>
    <lineage>
        <taxon>Eukaryota</taxon>
        <taxon>Fungi</taxon>
        <taxon>Dikarya</taxon>
        <taxon>Ascomycota</taxon>
        <taxon>Pezizomycotina</taxon>
        <taxon>Dothideomycetes</taxon>
        <taxon>Pleosporomycetidae</taxon>
        <taxon>Pleosporales</taxon>
        <taxon>Pleosporineae</taxon>
        <taxon>Pleosporaceae</taxon>
        <taxon>Decorospora</taxon>
    </lineage>
</organism>
<dbReference type="Proteomes" id="UP000800040">
    <property type="component" value="Unassembled WGS sequence"/>
</dbReference>